<dbReference type="AlphaFoldDB" id="A0AAV2Z4I1"/>
<dbReference type="InterPro" id="IPR015187">
    <property type="entry name" value="BRCA2_OB_1"/>
</dbReference>
<reference evidence="2" key="1">
    <citation type="submission" date="2022-11" db="EMBL/GenBank/DDBJ databases">
        <authorList>
            <person name="Morgan W.R."/>
            <person name="Tartar A."/>
        </authorList>
    </citation>
    <scope>NUCLEOTIDE SEQUENCE</scope>
    <source>
        <strain evidence="2">ARSEF 373</strain>
    </source>
</reference>
<dbReference type="Proteomes" id="UP001146120">
    <property type="component" value="Unassembled WGS sequence"/>
</dbReference>
<dbReference type="EMBL" id="DAKRPA010000040">
    <property type="protein sequence ID" value="DBA01853.1"/>
    <property type="molecule type" value="Genomic_DNA"/>
</dbReference>
<dbReference type="SUPFAM" id="SSF50249">
    <property type="entry name" value="Nucleic acid-binding proteins"/>
    <property type="match status" value="2"/>
</dbReference>
<name>A0AAV2Z4I1_9STRA</name>
<dbReference type="InterPro" id="IPR015525">
    <property type="entry name" value="BRCA2"/>
</dbReference>
<proteinExistence type="predicted"/>
<accession>A0AAV2Z4I1</accession>
<reference evidence="2" key="2">
    <citation type="journal article" date="2023" name="Microbiol Resour">
        <title>Decontamination and Annotation of the Draft Genome Sequence of the Oomycete Lagenidium giganteum ARSEF 373.</title>
        <authorList>
            <person name="Morgan W.R."/>
            <person name="Tartar A."/>
        </authorList>
    </citation>
    <scope>NUCLEOTIDE SEQUENCE</scope>
    <source>
        <strain evidence="2">ARSEF 373</strain>
    </source>
</reference>
<organism evidence="2 3">
    <name type="scientific">Lagenidium giganteum</name>
    <dbReference type="NCBI Taxonomy" id="4803"/>
    <lineage>
        <taxon>Eukaryota</taxon>
        <taxon>Sar</taxon>
        <taxon>Stramenopiles</taxon>
        <taxon>Oomycota</taxon>
        <taxon>Peronosporomycetes</taxon>
        <taxon>Pythiales</taxon>
        <taxon>Pythiaceae</taxon>
    </lineage>
</organism>
<evidence type="ECO:0000313" key="2">
    <source>
        <dbReference type="EMBL" id="DBA01853.1"/>
    </source>
</evidence>
<evidence type="ECO:0000259" key="1">
    <source>
        <dbReference type="Pfam" id="PF09103"/>
    </source>
</evidence>
<sequence length="760" mass="85384">MELAFPDWLGGRYLTRDQVLYQLTKRFEKDLHQSKRSILKKIYNRDASAGSCFVIRIAAVLPFPPEEEIDAEIVPSAWWKLALVLTDGWYFIYGVPDERLATALWKMHTRVSIVGMKIVTWNAVLQNSTEGVDPLEVHVSKEQWKNPLRSKENVTSSPYLQLHYNSTRRVTFDTKLGLEKLHRRAPSKHFRDTDIDFSMLKSIPLQHVDVGGGLIRSVRILIDRKSPAMHLQPKDFVIGPRILCEDHMDTYYQVRSEVARGLMGKKDDCVQDPYMCESDLLDVSYPVPFIRLHVVCAHDTDGSNGMHRGYGILTVWRPSEDMLGALKEGFEYFVTSLSVSWKTDSNHGCGSFLRLSTTKASSFEQVEAADRRTLLLKTVDYRHRSRITVEEAVTQLKNEVEAPHRMARVVDLCLRVLYVDDVKDATESVSTTNCDSSGTQQRIIGSTSKVTHHVFATDLSHKLVCIRVPTTVFTSQQKDTAEVRTPKERGQSFTFRRGSKKIWEPNSIISVSGLEVVGYHEKLGVLDCDFVESAIISSVPSKKSHFFEPYKELREAMSKSAKHKKKVSKLLEYVRSTVLHISADRGDEESLELDLLTQASQLNEEVFVDAIGTASSGLIAQLTISSAIRHIEGNILLIIPVFDQDNMITEAVMYINPTDDSFATITAYISSGVLQQMSAVLFAEDNAKTQADDAIALLQQIIDTIGQSDTPLRFALQDFVDEQSRQSSASWQHSNAVCTRVVKAYPSGAATTTSGTFDEG</sequence>
<dbReference type="GO" id="GO:0006355">
    <property type="term" value="P:regulation of DNA-templated transcription"/>
    <property type="evidence" value="ECO:0007669"/>
    <property type="project" value="TreeGrafter"/>
</dbReference>
<evidence type="ECO:0000313" key="3">
    <source>
        <dbReference type="Proteomes" id="UP001146120"/>
    </source>
</evidence>
<protein>
    <recommendedName>
        <fullName evidence="1">BRCA2 OB1 domain-containing protein</fullName>
    </recommendedName>
</protein>
<dbReference type="GO" id="GO:0000724">
    <property type="term" value="P:double-strand break repair via homologous recombination"/>
    <property type="evidence" value="ECO:0007669"/>
    <property type="project" value="InterPro"/>
</dbReference>
<dbReference type="PANTHER" id="PTHR11289:SF0">
    <property type="entry name" value="BREAST CANCER TYPE 2 SUSCEPTIBILITY PROTEIN"/>
    <property type="match status" value="1"/>
</dbReference>
<comment type="caution">
    <text evidence="2">The sequence shown here is derived from an EMBL/GenBank/DDBJ whole genome shotgun (WGS) entry which is preliminary data.</text>
</comment>
<feature type="domain" description="BRCA2 OB1" evidence="1">
    <location>
        <begin position="37"/>
        <end position="179"/>
    </location>
</feature>
<dbReference type="Pfam" id="PF09103">
    <property type="entry name" value="BRCA-2_OB1"/>
    <property type="match status" value="1"/>
</dbReference>
<dbReference type="InterPro" id="IPR012340">
    <property type="entry name" value="NA-bd_OB-fold"/>
</dbReference>
<gene>
    <name evidence="2" type="ORF">N0F65_006001</name>
</gene>
<dbReference type="PANTHER" id="PTHR11289">
    <property type="entry name" value="BREAST CANCER TYPE 2 SUSCEPTIBILITY PROTEIN BRCA2"/>
    <property type="match status" value="1"/>
</dbReference>
<keyword evidence="3" id="KW-1185">Reference proteome</keyword>
<dbReference type="Gene3D" id="2.40.50.140">
    <property type="entry name" value="Nucleic acid-binding proteins"/>
    <property type="match status" value="2"/>
</dbReference>